<name>A0ACC7MDD9_9BURK</name>
<evidence type="ECO:0000313" key="2">
    <source>
        <dbReference type="Proteomes" id="UP001168096"/>
    </source>
</evidence>
<accession>A0ACC7MDD9</accession>
<dbReference type="Proteomes" id="UP001168096">
    <property type="component" value="Unassembled WGS sequence"/>
</dbReference>
<dbReference type="EMBL" id="JASNRB020000012">
    <property type="protein sequence ID" value="MFJ1469902.1"/>
    <property type="molecule type" value="Genomic_DNA"/>
</dbReference>
<keyword evidence="2" id="KW-1185">Reference proteome</keyword>
<gene>
    <name evidence="1" type="ORF">QPK29_019505</name>
</gene>
<sequence>MKYRHIAGAGAGACALALFATCAQAQSFVKVYGVADAGIVLDRGGAAGSSQNIGSGVASGSRLGFKGKEDLGDGLSAVFVVENGYNIDTGKAAQGGLLFGRQAYVGLSGAAGTISLGRQYAPYYKVMRDIADPFCTGLAGNAQNILPGLGRVDNSVEYQSPKWNGLSADVLYGAGEVAGDAAKNRTFDASATYEAGPLTLALTHHRQNDATGAAHERNTMLVGRYRFGTVTAHAAFARNRNVLGHASRDALLGAAVQAGAAGRVLASVIVHHDDSGRGANARQAAIGYEYSLSRRTDLYAAYGHIVNSGGAAYTVGDATNAGTGTTGINLGVRHVF</sequence>
<protein>
    <submittedName>
        <fullName evidence="1">Porin</fullName>
    </submittedName>
</protein>
<organism evidence="1 2">
    <name type="scientific">Massilia orientalis</name>
    <dbReference type="NCBI Taxonomy" id="3050128"/>
    <lineage>
        <taxon>Bacteria</taxon>
        <taxon>Pseudomonadati</taxon>
        <taxon>Pseudomonadota</taxon>
        <taxon>Betaproteobacteria</taxon>
        <taxon>Burkholderiales</taxon>
        <taxon>Oxalobacteraceae</taxon>
        <taxon>Telluria group</taxon>
        <taxon>Massilia</taxon>
    </lineage>
</organism>
<evidence type="ECO:0000313" key="1">
    <source>
        <dbReference type="EMBL" id="MFJ1469902.1"/>
    </source>
</evidence>
<reference evidence="1" key="1">
    <citation type="submission" date="2024-11" db="EMBL/GenBank/DDBJ databases">
        <title>Description of Massilia orientalis sp. nov., isolated from rhizosphere soil of Ageratina adenophora.</title>
        <authorList>
            <person name="Wang Y."/>
        </authorList>
    </citation>
    <scope>NUCLEOTIDE SEQUENCE</scope>
    <source>
        <strain evidence="1">YIM B02787</strain>
    </source>
</reference>
<proteinExistence type="predicted"/>
<comment type="caution">
    <text evidence="1">The sequence shown here is derived from an EMBL/GenBank/DDBJ whole genome shotgun (WGS) entry which is preliminary data.</text>
</comment>